<feature type="non-terminal residue" evidence="1">
    <location>
        <position position="1"/>
    </location>
</feature>
<keyword evidence="2" id="KW-1185">Reference proteome</keyword>
<evidence type="ECO:0000313" key="2">
    <source>
        <dbReference type="Proteomes" id="UP001432322"/>
    </source>
</evidence>
<accession>A0AAV5VUA7</accession>
<dbReference type="EMBL" id="BTSY01000004">
    <property type="protein sequence ID" value="GMT21339.1"/>
    <property type="molecule type" value="Genomic_DNA"/>
</dbReference>
<reference evidence="1" key="1">
    <citation type="submission" date="2023-10" db="EMBL/GenBank/DDBJ databases">
        <title>Genome assembly of Pristionchus species.</title>
        <authorList>
            <person name="Yoshida K."/>
            <person name="Sommer R.J."/>
        </authorList>
    </citation>
    <scope>NUCLEOTIDE SEQUENCE</scope>
    <source>
        <strain evidence="1">RS5133</strain>
    </source>
</reference>
<evidence type="ECO:0000313" key="1">
    <source>
        <dbReference type="EMBL" id="GMT21339.1"/>
    </source>
</evidence>
<gene>
    <name evidence="1" type="ORF">PFISCL1PPCAC_12636</name>
</gene>
<sequence length="91" mass="11135">YMCRSVVIWEGSDWHRSIAAAETERNMRKAEHNADFRARYERRDTRDLRQDDLVKFLRQHRWNDVAKDGICMDLRQFDVMRESDHQEHVND</sequence>
<name>A0AAV5VUA7_9BILA</name>
<proteinExistence type="predicted"/>
<comment type="caution">
    <text evidence="1">The sequence shown here is derived from an EMBL/GenBank/DDBJ whole genome shotgun (WGS) entry which is preliminary data.</text>
</comment>
<feature type="non-terminal residue" evidence="1">
    <location>
        <position position="91"/>
    </location>
</feature>
<dbReference type="AlphaFoldDB" id="A0AAV5VUA7"/>
<protein>
    <submittedName>
        <fullName evidence="1">Uncharacterized protein</fullName>
    </submittedName>
</protein>
<organism evidence="1 2">
    <name type="scientific">Pristionchus fissidentatus</name>
    <dbReference type="NCBI Taxonomy" id="1538716"/>
    <lineage>
        <taxon>Eukaryota</taxon>
        <taxon>Metazoa</taxon>
        <taxon>Ecdysozoa</taxon>
        <taxon>Nematoda</taxon>
        <taxon>Chromadorea</taxon>
        <taxon>Rhabditida</taxon>
        <taxon>Rhabditina</taxon>
        <taxon>Diplogasteromorpha</taxon>
        <taxon>Diplogasteroidea</taxon>
        <taxon>Neodiplogasteridae</taxon>
        <taxon>Pristionchus</taxon>
    </lineage>
</organism>
<dbReference type="Proteomes" id="UP001432322">
    <property type="component" value="Unassembled WGS sequence"/>
</dbReference>